<dbReference type="PIRSF" id="PIRSF000350">
    <property type="entry name" value="Mercury_reductase_MerA"/>
    <property type="match status" value="1"/>
</dbReference>
<evidence type="ECO:0000259" key="8">
    <source>
        <dbReference type="Pfam" id="PF07992"/>
    </source>
</evidence>
<evidence type="ECO:0000256" key="3">
    <source>
        <dbReference type="ARBA" id="ARBA00022827"/>
    </source>
</evidence>
<dbReference type="GO" id="GO:0050660">
    <property type="term" value="F:flavin adenine dinucleotide binding"/>
    <property type="evidence" value="ECO:0007669"/>
    <property type="project" value="TreeGrafter"/>
</dbReference>
<feature type="binding site" evidence="5">
    <location>
        <position position="321"/>
    </location>
    <ligand>
        <name>FAD</name>
        <dbReference type="ChEBI" id="CHEBI:57692"/>
    </ligand>
</feature>
<feature type="domain" description="FAD/NAD(P)-binding" evidence="8">
    <location>
        <begin position="7"/>
        <end position="333"/>
    </location>
</feature>
<evidence type="ECO:0000313" key="9">
    <source>
        <dbReference type="EMBL" id="KAF2495495.1"/>
    </source>
</evidence>
<dbReference type="Pfam" id="PF07992">
    <property type="entry name" value="Pyr_redox_2"/>
    <property type="match status" value="1"/>
</dbReference>
<keyword evidence="2" id="KW-0285">Flavoprotein</keyword>
<feature type="binding site" evidence="5">
    <location>
        <begin position="188"/>
        <end position="195"/>
    </location>
    <ligand>
        <name>NAD(+)</name>
        <dbReference type="ChEBI" id="CHEBI:57540"/>
    </ligand>
</feature>
<gene>
    <name evidence="9" type="ORF">BU16DRAFT_539445</name>
</gene>
<name>A0A6A6QSV8_9PEZI</name>
<evidence type="ECO:0000256" key="5">
    <source>
        <dbReference type="PIRSR" id="PIRSR000350-3"/>
    </source>
</evidence>
<dbReference type="Proteomes" id="UP000799750">
    <property type="component" value="Unassembled WGS sequence"/>
</dbReference>
<dbReference type="InterPro" id="IPR016156">
    <property type="entry name" value="FAD/NAD-linked_Rdtase_dimer_sf"/>
</dbReference>
<dbReference type="GO" id="GO:0003955">
    <property type="term" value="F:NAD(P)H dehydrogenase (quinone) activity"/>
    <property type="evidence" value="ECO:0007669"/>
    <property type="project" value="TreeGrafter"/>
</dbReference>
<accession>A0A6A6QSV8</accession>
<keyword evidence="5" id="KW-0520">NAD</keyword>
<evidence type="ECO:0000259" key="7">
    <source>
        <dbReference type="Pfam" id="PF02852"/>
    </source>
</evidence>
<protein>
    <submittedName>
        <fullName evidence="9">Mercuric reductase</fullName>
    </submittedName>
</protein>
<dbReference type="PRINTS" id="PR00411">
    <property type="entry name" value="PNDRDTASEI"/>
</dbReference>
<feature type="binding site" evidence="5">
    <location>
        <position position="52"/>
    </location>
    <ligand>
        <name>FAD</name>
        <dbReference type="ChEBI" id="CHEBI:57692"/>
    </ligand>
</feature>
<evidence type="ECO:0000256" key="1">
    <source>
        <dbReference type="ARBA" id="ARBA00007532"/>
    </source>
</evidence>
<feature type="binding site" evidence="5">
    <location>
        <position position="280"/>
    </location>
    <ligand>
        <name>NAD(+)</name>
        <dbReference type="ChEBI" id="CHEBI:57540"/>
    </ligand>
</feature>
<comment type="cofactor">
    <cofactor evidence="5">
        <name>FAD</name>
        <dbReference type="ChEBI" id="CHEBI:57692"/>
    </cofactor>
    <text evidence="5">Binds 1 FAD per subunit.</text>
</comment>
<dbReference type="SUPFAM" id="SSF51905">
    <property type="entry name" value="FAD/NAD(P)-binding domain"/>
    <property type="match status" value="1"/>
</dbReference>
<comment type="similarity">
    <text evidence="1">Belongs to the class-I pyridine nucleotide-disulfide oxidoreductase family.</text>
</comment>
<organism evidence="9 10">
    <name type="scientific">Lophium mytilinum</name>
    <dbReference type="NCBI Taxonomy" id="390894"/>
    <lineage>
        <taxon>Eukaryota</taxon>
        <taxon>Fungi</taxon>
        <taxon>Dikarya</taxon>
        <taxon>Ascomycota</taxon>
        <taxon>Pezizomycotina</taxon>
        <taxon>Dothideomycetes</taxon>
        <taxon>Pleosporomycetidae</taxon>
        <taxon>Mytilinidiales</taxon>
        <taxon>Mytilinidiaceae</taxon>
        <taxon>Lophium</taxon>
    </lineage>
</organism>
<keyword evidence="3 5" id="KW-0274">FAD</keyword>
<dbReference type="EMBL" id="MU004189">
    <property type="protein sequence ID" value="KAF2495495.1"/>
    <property type="molecule type" value="Genomic_DNA"/>
</dbReference>
<dbReference type="InterPro" id="IPR004099">
    <property type="entry name" value="Pyr_nucl-diS_OxRdtase_dimer"/>
</dbReference>
<evidence type="ECO:0000256" key="4">
    <source>
        <dbReference type="PIRSR" id="PIRSR000350-2"/>
    </source>
</evidence>
<dbReference type="OrthoDB" id="361797at2759"/>
<dbReference type="AlphaFoldDB" id="A0A6A6QSV8"/>
<reference evidence="9" key="1">
    <citation type="journal article" date="2020" name="Stud. Mycol.">
        <title>101 Dothideomycetes genomes: a test case for predicting lifestyles and emergence of pathogens.</title>
        <authorList>
            <person name="Haridas S."/>
            <person name="Albert R."/>
            <person name="Binder M."/>
            <person name="Bloem J."/>
            <person name="Labutti K."/>
            <person name="Salamov A."/>
            <person name="Andreopoulos B."/>
            <person name="Baker S."/>
            <person name="Barry K."/>
            <person name="Bills G."/>
            <person name="Bluhm B."/>
            <person name="Cannon C."/>
            <person name="Castanera R."/>
            <person name="Culley D."/>
            <person name="Daum C."/>
            <person name="Ezra D."/>
            <person name="Gonzalez J."/>
            <person name="Henrissat B."/>
            <person name="Kuo A."/>
            <person name="Liang C."/>
            <person name="Lipzen A."/>
            <person name="Lutzoni F."/>
            <person name="Magnuson J."/>
            <person name="Mondo S."/>
            <person name="Nolan M."/>
            <person name="Ohm R."/>
            <person name="Pangilinan J."/>
            <person name="Park H.-J."/>
            <person name="Ramirez L."/>
            <person name="Alfaro M."/>
            <person name="Sun H."/>
            <person name="Tritt A."/>
            <person name="Yoshinaga Y."/>
            <person name="Zwiers L.-H."/>
            <person name="Turgeon B."/>
            <person name="Goodwin S."/>
            <person name="Spatafora J."/>
            <person name="Crous P."/>
            <person name="Grigoriev I."/>
        </authorList>
    </citation>
    <scope>NUCLEOTIDE SEQUENCE</scope>
    <source>
        <strain evidence="9">CBS 269.34</strain>
    </source>
</reference>
<feature type="disulfide bond" description="Redox-active" evidence="6">
    <location>
        <begin position="43"/>
        <end position="48"/>
    </location>
</feature>
<dbReference type="PANTHER" id="PTHR43014:SF2">
    <property type="entry name" value="MERCURIC REDUCTASE"/>
    <property type="match status" value="1"/>
</dbReference>
<dbReference type="SUPFAM" id="SSF55424">
    <property type="entry name" value="FAD/NAD-linked reductases, dimerisation (C-terminal) domain"/>
    <property type="match status" value="1"/>
</dbReference>
<evidence type="ECO:0000256" key="2">
    <source>
        <dbReference type="ARBA" id="ARBA00022630"/>
    </source>
</evidence>
<dbReference type="Pfam" id="PF02852">
    <property type="entry name" value="Pyr_redox_dim"/>
    <property type="match status" value="1"/>
</dbReference>
<dbReference type="PANTHER" id="PTHR43014">
    <property type="entry name" value="MERCURIC REDUCTASE"/>
    <property type="match status" value="1"/>
</dbReference>
<dbReference type="Gene3D" id="3.30.390.30">
    <property type="match status" value="1"/>
</dbReference>
<feature type="domain" description="Pyridine nucleotide-disulphide oxidoreductase dimerisation" evidence="7">
    <location>
        <begin position="362"/>
        <end position="470"/>
    </location>
</feature>
<dbReference type="InterPro" id="IPR001100">
    <property type="entry name" value="Pyr_nuc-diS_OxRdtase"/>
</dbReference>
<dbReference type="Gene3D" id="3.50.50.60">
    <property type="entry name" value="FAD/NAD(P)-binding domain"/>
    <property type="match status" value="2"/>
</dbReference>
<evidence type="ECO:0000256" key="6">
    <source>
        <dbReference type="PIRSR" id="PIRSR000350-4"/>
    </source>
</evidence>
<sequence>MSLKHFDACVIGSGQSGTPLASALAGAGRRTCLIERTHVGGCCVNEGCTPTKTMVASGRVAYWARRAGEYGVHFGEAKPDVKVDVKRVRERKRDIVKSFREGGEKRLQGAGVEVLMGEASFVGPKELVVKMEGGGEEKVSADLIFINTGERPSRPDLEGLESIDPTRVLDSTSIQELEEAPEHLIVLGGGYIGLEFGQLWRRFGSKVTIIQRSSQLLPREDPEIASNILSILREDGLTIHLSTTPISATTTPSTPLLLTVRNQDGSNTQISASHLLLATGRTPNTASLNLPLANVNTTPRGHITVSPTLETSAPGIYALGDVHGPPAFTHVSYDDFRILRDNILTTPAPSSLHTTAARAATIPYVCYTDPQVAHVGLHLAEARKLSPKRKLMTASMPGTWVARGLETDETRGMLKAVVDGNTGKILGFSAVGPEAGEVMAVVQMAMVGGVGWEGLREMVFAHPSWAESLNNLWGVLKEDDGE</sequence>
<feature type="active site" description="Proton acceptor" evidence="4">
    <location>
        <position position="462"/>
    </location>
</feature>
<keyword evidence="5" id="KW-0547">Nucleotide-binding</keyword>
<keyword evidence="10" id="KW-1185">Reference proteome</keyword>
<dbReference type="PRINTS" id="PR00368">
    <property type="entry name" value="FADPNR"/>
</dbReference>
<dbReference type="InterPro" id="IPR023753">
    <property type="entry name" value="FAD/NAD-binding_dom"/>
</dbReference>
<proteinExistence type="inferred from homology"/>
<evidence type="ECO:0000313" key="10">
    <source>
        <dbReference type="Proteomes" id="UP000799750"/>
    </source>
</evidence>
<dbReference type="InterPro" id="IPR036188">
    <property type="entry name" value="FAD/NAD-bd_sf"/>
</dbReference>